<evidence type="ECO:0000256" key="3">
    <source>
        <dbReference type="ARBA" id="ARBA00023054"/>
    </source>
</evidence>
<evidence type="ECO:0000256" key="7">
    <source>
        <dbReference type="ARBA" id="ARBA00041717"/>
    </source>
</evidence>
<evidence type="ECO:0000256" key="8">
    <source>
        <dbReference type="ARBA" id="ARBA00042487"/>
    </source>
</evidence>
<dbReference type="GeneID" id="105307551"/>
<evidence type="ECO:0000256" key="4">
    <source>
        <dbReference type="ARBA" id="ARBA00037685"/>
    </source>
</evidence>
<evidence type="ECO:0000256" key="9">
    <source>
        <dbReference type="SAM" id="Coils"/>
    </source>
</evidence>
<dbReference type="GO" id="GO:0045109">
    <property type="term" value="P:intermediate filament organization"/>
    <property type="evidence" value="ECO:0007669"/>
    <property type="project" value="TreeGrafter"/>
</dbReference>
<dbReference type="PANTHER" id="PTHR23239:SF167">
    <property type="entry name" value="KERATIN, TYPE I CYTOSKELETAL 20"/>
    <property type="match status" value="1"/>
</dbReference>
<evidence type="ECO:0000313" key="12">
    <source>
        <dbReference type="RefSeq" id="XP_011381401.1"/>
    </source>
</evidence>
<reference evidence="12" key="1">
    <citation type="submission" date="2025-08" db="UniProtKB">
        <authorList>
            <consortium name="RefSeq"/>
        </authorList>
    </citation>
    <scope>IDENTIFICATION</scope>
    <source>
        <tissue evidence="12">Kidney</tissue>
    </source>
</reference>
<feature type="coiled-coil region" evidence="9">
    <location>
        <begin position="161"/>
        <end position="267"/>
    </location>
</feature>
<dbReference type="SMART" id="SM01391">
    <property type="entry name" value="Filament"/>
    <property type="match status" value="1"/>
</dbReference>
<evidence type="ECO:0000256" key="1">
    <source>
        <dbReference type="ARBA" id="ARBA00022744"/>
    </source>
</evidence>
<dbReference type="PRINTS" id="PR01248">
    <property type="entry name" value="TYPE1KERATIN"/>
</dbReference>
<dbReference type="OrthoDB" id="2441647at2759"/>
<feature type="domain" description="IF rod" evidence="10">
    <location>
        <begin position="72"/>
        <end position="293"/>
    </location>
</feature>
<keyword evidence="1" id="KW-0416">Keratin</keyword>
<keyword evidence="3 9" id="KW-0175">Coiled coil</keyword>
<dbReference type="InterPro" id="IPR039008">
    <property type="entry name" value="IF_rod_dom"/>
</dbReference>
<comment type="subunit">
    <text evidence="5">Heterotetramer of two type I and two type II keratins. Associates with KRT8.</text>
</comment>
<dbReference type="Gene3D" id="1.20.5.500">
    <property type="entry name" value="Single helix bin"/>
    <property type="match status" value="1"/>
</dbReference>
<evidence type="ECO:0000256" key="5">
    <source>
        <dbReference type="ARBA" id="ARBA00038712"/>
    </source>
</evidence>
<dbReference type="GO" id="GO:0030855">
    <property type="term" value="P:epithelial cell differentiation"/>
    <property type="evidence" value="ECO:0007669"/>
    <property type="project" value="TreeGrafter"/>
</dbReference>
<proteinExistence type="predicted"/>
<accession>A0A6P3RH76</accession>
<evidence type="ECO:0000256" key="2">
    <source>
        <dbReference type="ARBA" id="ARBA00022754"/>
    </source>
</evidence>
<comment type="function">
    <text evidence="4">Plays a significant role in maintaining keratin filament organization in intestinal epithelia. When phosphorylated, plays a role in the secretion of mucin in the small intestine.</text>
</comment>
<evidence type="ECO:0000313" key="11">
    <source>
        <dbReference type="Proteomes" id="UP000515202"/>
    </source>
</evidence>
<evidence type="ECO:0000256" key="6">
    <source>
        <dbReference type="ARBA" id="ARBA00040318"/>
    </source>
</evidence>
<organism evidence="11 12">
    <name type="scientific">Pteropus vampyrus</name>
    <name type="common">Large flying fox</name>
    <dbReference type="NCBI Taxonomy" id="132908"/>
    <lineage>
        <taxon>Eukaryota</taxon>
        <taxon>Metazoa</taxon>
        <taxon>Chordata</taxon>
        <taxon>Craniata</taxon>
        <taxon>Vertebrata</taxon>
        <taxon>Euteleostomi</taxon>
        <taxon>Mammalia</taxon>
        <taxon>Eutheria</taxon>
        <taxon>Laurasiatheria</taxon>
        <taxon>Chiroptera</taxon>
        <taxon>Yinpterochiroptera</taxon>
        <taxon>Pteropodoidea</taxon>
        <taxon>Pteropodidae</taxon>
        <taxon>Pteropodinae</taxon>
        <taxon>Pteropus</taxon>
    </lineage>
</organism>
<dbReference type="Proteomes" id="UP000515202">
    <property type="component" value="Unplaced"/>
</dbReference>
<dbReference type="GO" id="GO:0005198">
    <property type="term" value="F:structural molecule activity"/>
    <property type="evidence" value="ECO:0007669"/>
    <property type="project" value="InterPro"/>
</dbReference>
<protein>
    <recommendedName>
        <fullName evidence="6">Keratin, type I cytoskeletal 20</fullName>
    </recommendedName>
    <alternativeName>
        <fullName evidence="7">Cytokeratin-20</fullName>
    </alternativeName>
    <alternativeName>
        <fullName evidence="8">Keratin-20</fullName>
    </alternativeName>
</protein>
<gene>
    <name evidence="12" type="primary">LOC105307551</name>
</gene>
<sequence length="293" mass="33501">MDFSDRSFQRSLSSSSETTAINVSGSMYKKGGNQHLRVVLSVYGGYGGHGTRISNSRHWMNYGNGDLLFGNEKTTMQNLNDRLASHLEKVQTLEPFNSKLELKIKRWYEKDAPSTNRDYSAYYRQIEEPKNQEVDGLHKQLGNTVNVQLNAVPGQSLSAIMDEMRQKYEALAQENLQKAKEQFKIQTETLQQQVTVNVADLKDSEIQLKKLSRTYQNLSLNLKSHLSMKDSLEHTLQDTKAHYHRQLAAVQELLNTLKAQMMQIKKTRKIKTVMQEVVDGKVVTSEIKDMESV</sequence>
<keyword evidence="2" id="KW-0403">Intermediate filament</keyword>
<dbReference type="PANTHER" id="PTHR23239">
    <property type="entry name" value="INTERMEDIATE FILAMENT"/>
    <property type="match status" value="1"/>
</dbReference>
<dbReference type="Pfam" id="PF00038">
    <property type="entry name" value="Filament"/>
    <property type="match status" value="1"/>
</dbReference>
<dbReference type="AlphaFoldDB" id="A0A6P3RH76"/>
<keyword evidence="11" id="KW-1185">Reference proteome</keyword>
<dbReference type="GO" id="GO:0005882">
    <property type="term" value="C:intermediate filament"/>
    <property type="evidence" value="ECO:0007669"/>
    <property type="project" value="UniProtKB-KW"/>
</dbReference>
<dbReference type="RefSeq" id="XP_011381401.1">
    <property type="nucleotide sequence ID" value="XM_011383099.1"/>
</dbReference>
<name>A0A6P3RH76_PTEVA</name>
<dbReference type="InterPro" id="IPR002957">
    <property type="entry name" value="Keratin_I"/>
</dbReference>
<dbReference type="KEGG" id="pvp:105307551"/>
<dbReference type="SUPFAM" id="SSF64593">
    <property type="entry name" value="Intermediate filament protein, coiled coil region"/>
    <property type="match status" value="1"/>
</dbReference>
<dbReference type="PROSITE" id="PS51842">
    <property type="entry name" value="IF_ROD_2"/>
    <property type="match status" value="1"/>
</dbReference>
<evidence type="ECO:0000259" key="10">
    <source>
        <dbReference type="PROSITE" id="PS51842"/>
    </source>
</evidence>